<dbReference type="EnsemblPlants" id="AET4Gv20614700.33">
    <property type="protein sequence ID" value="AET4Gv20614700.33"/>
    <property type="gene ID" value="AET4Gv20614700"/>
</dbReference>
<dbReference type="InterPro" id="IPR027417">
    <property type="entry name" value="P-loop_NTPase"/>
</dbReference>
<dbReference type="Proteomes" id="UP000015105">
    <property type="component" value="Chromosome 4D"/>
</dbReference>
<keyword evidence="1" id="KW-0547">Nucleotide-binding</keyword>
<dbReference type="Gene3D" id="3.40.50.300">
    <property type="entry name" value="P-loop containing nucleotide triphosphate hydrolases"/>
    <property type="match status" value="1"/>
</dbReference>
<dbReference type="Pfam" id="PF02889">
    <property type="entry name" value="Sec63"/>
    <property type="match status" value="1"/>
</dbReference>
<evidence type="ECO:0000259" key="5">
    <source>
        <dbReference type="Pfam" id="PF02889"/>
    </source>
</evidence>
<dbReference type="Pfam" id="PF23445">
    <property type="entry name" value="WHD_SNRNP200"/>
    <property type="match status" value="1"/>
</dbReference>
<evidence type="ECO:0000256" key="1">
    <source>
        <dbReference type="ARBA" id="ARBA00022741"/>
    </source>
</evidence>
<evidence type="ECO:0000256" key="2">
    <source>
        <dbReference type="ARBA" id="ARBA00022801"/>
    </source>
</evidence>
<keyword evidence="2" id="KW-0378">Hydrolase</keyword>
<organism evidence="7 8">
    <name type="scientific">Aegilops tauschii subsp. strangulata</name>
    <name type="common">Goatgrass</name>
    <dbReference type="NCBI Taxonomy" id="200361"/>
    <lineage>
        <taxon>Eukaryota</taxon>
        <taxon>Viridiplantae</taxon>
        <taxon>Streptophyta</taxon>
        <taxon>Embryophyta</taxon>
        <taxon>Tracheophyta</taxon>
        <taxon>Spermatophyta</taxon>
        <taxon>Magnoliopsida</taxon>
        <taxon>Liliopsida</taxon>
        <taxon>Poales</taxon>
        <taxon>Poaceae</taxon>
        <taxon>BOP clade</taxon>
        <taxon>Pooideae</taxon>
        <taxon>Triticodae</taxon>
        <taxon>Triticeae</taxon>
        <taxon>Triticinae</taxon>
        <taxon>Aegilops</taxon>
    </lineage>
</organism>
<reference evidence="7" key="3">
    <citation type="journal article" date="2017" name="Nature">
        <title>Genome sequence of the progenitor of the wheat D genome Aegilops tauschii.</title>
        <authorList>
            <person name="Luo M.C."/>
            <person name="Gu Y.Q."/>
            <person name="Puiu D."/>
            <person name="Wang H."/>
            <person name="Twardziok S.O."/>
            <person name="Deal K.R."/>
            <person name="Huo N."/>
            <person name="Zhu T."/>
            <person name="Wang L."/>
            <person name="Wang Y."/>
            <person name="McGuire P.E."/>
            <person name="Liu S."/>
            <person name="Long H."/>
            <person name="Ramasamy R.K."/>
            <person name="Rodriguez J.C."/>
            <person name="Van S.L."/>
            <person name="Yuan L."/>
            <person name="Wang Z."/>
            <person name="Xia Z."/>
            <person name="Xiao L."/>
            <person name="Anderson O.D."/>
            <person name="Ouyang S."/>
            <person name="Liang Y."/>
            <person name="Zimin A.V."/>
            <person name="Pertea G."/>
            <person name="Qi P."/>
            <person name="Bennetzen J.L."/>
            <person name="Dai X."/>
            <person name="Dawson M.W."/>
            <person name="Muller H.G."/>
            <person name="Kugler K."/>
            <person name="Rivarola-Duarte L."/>
            <person name="Spannagl M."/>
            <person name="Mayer K.F.X."/>
            <person name="Lu F.H."/>
            <person name="Bevan M.W."/>
            <person name="Leroy P."/>
            <person name="Li P."/>
            <person name="You F.M."/>
            <person name="Sun Q."/>
            <person name="Liu Z."/>
            <person name="Lyons E."/>
            <person name="Wicker T."/>
            <person name="Salzberg S.L."/>
            <person name="Devos K.M."/>
            <person name="Dvorak J."/>
        </authorList>
    </citation>
    <scope>NUCLEOTIDE SEQUENCE [LARGE SCALE GENOMIC DNA]</scope>
    <source>
        <strain evidence="7">cv. AL8/78</strain>
    </source>
</reference>
<keyword evidence="8" id="KW-1185">Reference proteome</keyword>
<dbReference type="InterPro" id="IPR057842">
    <property type="entry name" value="WH_MER3"/>
</dbReference>
<evidence type="ECO:0000313" key="7">
    <source>
        <dbReference type="EnsemblPlants" id="AET4Gv20614700.33"/>
    </source>
</evidence>
<dbReference type="Gene3D" id="1.10.10.10">
    <property type="entry name" value="Winged helix-like DNA-binding domain superfamily/Winged helix DNA-binding domain"/>
    <property type="match status" value="1"/>
</dbReference>
<dbReference type="InterPro" id="IPR004179">
    <property type="entry name" value="Sec63-dom"/>
</dbReference>
<evidence type="ECO:0000256" key="4">
    <source>
        <dbReference type="ARBA" id="ARBA00022840"/>
    </source>
</evidence>
<evidence type="ECO:0000259" key="6">
    <source>
        <dbReference type="Pfam" id="PF23445"/>
    </source>
</evidence>
<accession>A0A453IMJ8</accession>
<dbReference type="FunFam" id="1.10.10.10:FF:000024">
    <property type="entry name" value="U5 small nuclear ribonucleoprotein helicase"/>
    <property type="match status" value="1"/>
</dbReference>
<dbReference type="AlphaFoldDB" id="A0A453IMJ8"/>
<dbReference type="InterPro" id="IPR036388">
    <property type="entry name" value="WH-like_DNA-bd_sf"/>
</dbReference>
<dbReference type="SUPFAM" id="SSF46785">
    <property type="entry name" value="Winged helix' DNA-binding domain"/>
    <property type="match status" value="1"/>
</dbReference>
<reference evidence="7" key="5">
    <citation type="journal article" date="2021" name="G3 (Bethesda)">
        <title>Aegilops tauschii genome assembly Aet v5.0 features greater sequence contiguity and improved annotation.</title>
        <authorList>
            <person name="Wang L."/>
            <person name="Zhu T."/>
            <person name="Rodriguez J.C."/>
            <person name="Deal K.R."/>
            <person name="Dubcovsky J."/>
            <person name="McGuire P.E."/>
            <person name="Lux T."/>
            <person name="Spannagl M."/>
            <person name="Mayer K.F.X."/>
            <person name="Baldrich P."/>
            <person name="Meyers B.C."/>
            <person name="Huo N."/>
            <person name="Gu Y.Q."/>
            <person name="Zhou H."/>
            <person name="Devos K.M."/>
            <person name="Bennetzen J.L."/>
            <person name="Unver T."/>
            <person name="Budak H."/>
            <person name="Gulick P.J."/>
            <person name="Galiba G."/>
            <person name="Kalapos B."/>
            <person name="Nelson D.R."/>
            <person name="Li P."/>
            <person name="You F.M."/>
            <person name="Luo M.C."/>
            <person name="Dvorak J."/>
        </authorList>
    </citation>
    <scope>NUCLEOTIDE SEQUENCE [LARGE SCALE GENOMIC DNA]</scope>
    <source>
        <strain evidence="7">cv. AL8/78</strain>
    </source>
</reference>
<dbReference type="GO" id="GO:0004386">
    <property type="term" value="F:helicase activity"/>
    <property type="evidence" value="ECO:0007669"/>
    <property type="project" value="UniProtKB-KW"/>
</dbReference>
<keyword evidence="3" id="KW-0347">Helicase</keyword>
<dbReference type="InterPro" id="IPR050474">
    <property type="entry name" value="Hel308_SKI2-like"/>
</dbReference>
<dbReference type="PANTHER" id="PTHR47961">
    <property type="entry name" value="DNA POLYMERASE THETA, PUTATIVE (AFU_ORTHOLOGUE AFUA_1G05260)-RELATED"/>
    <property type="match status" value="1"/>
</dbReference>
<feature type="domain" description="MER3 helicase-like winged helix" evidence="6">
    <location>
        <begin position="59"/>
        <end position="113"/>
    </location>
</feature>
<reference evidence="7" key="4">
    <citation type="submission" date="2019-03" db="UniProtKB">
        <authorList>
            <consortium name="EnsemblPlants"/>
        </authorList>
    </citation>
    <scope>IDENTIFICATION</scope>
</reference>
<dbReference type="GO" id="GO:0016787">
    <property type="term" value="F:hydrolase activity"/>
    <property type="evidence" value="ECO:0007669"/>
    <property type="project" value="UniProtKB-KW"/>
</dbReference>
<sequence length="254" mass="28749">QLYDAKAGGWRDLGMLDVMQIFGRAGRPQFDKSGEGIIITTHDKLAYYLRLLTSQLPIESQFLGSLKDNLNAEVALGTVTNVREACAWLGYTYLFRRMKTNPLVYGITWEEVIGDPSMGAKQRSFIIDAARSLDKAKMMRYDEKSGNFYCTELGRIASHFYLQYSSVETYNEMLRRHMSESEVINMVAHSSEFENIVVREEEQDELETLARKACPLEVKGGPTDKHGKISILIQVTVEELSLFSFSLSPGTFLS</sequence>
<dbReference type="Gene3D" id="1.10.3380.10">
    <property type="entry name" value="Sec63 N-terminal domain-like domain"/>
    <property type="match status" value="1"/>
</dbReference>
<keyword evidence="4" id="KW-0067">ATP-binding</keyword>
<dbReference type="InterPro" id="IPR036390">
    <property type="entry name" value="WH_DNA-bd_sf"/>
</dbReference>
<dbReference type="Gramene" id="AET4Gv20614700.33">
    <property type="protein sequence ID" value="AET4Gv20614700.33"/>
    <property type="gene ID" value="AET4Gv20614700"/>
</dbReference>
<dbReference type="GO" id="GO:0005524">
    <property type="term" value="F:ATP binding"/>
    <property type="evidence" value="ECO:0007669"/>
    <property type="project" value="UniProtKB-KW"/>
</dbReference>
<name>A0A453IMJ8_AEGTS</name>
<proteinExistence type="predicted"/>
<reference evidence="8" key="1">
    <citation type="journal article" date="2014" name="Science">
        <title>Ancient hybridizations among the ancestral genomes of bread wheat.</title>
        <authorList>
            <consortium name="International Wheat Genome Sequencing Consortium,"/>
            <person name="Marcussen T."/>
            <person name="Sandve S.R."/>
            <person name="Heier L."/>
            <person name="Spannagl M."/>
            <person name="Pfeifer M."/>
            <person name="Jakobsen K.S."/>
            <person name="Wulff B.B."/>
            <person name="Steuernagel B."/>
            <person name="Mayer K.F."/>
            <person name="Olsen O.A."/>
        </authorList>
    </citation>
    <scope>NUCLEOTIDE SEQUENCE [LARGE SCALE GENOMIC DNA]</scope>
    <source>
        <strain evidence="8">cv. AL8/78</strain>
    </source>
</reference>
<reference evidence="8" key="2">
    <citation type="journal article" date="2017" name="Nat. Plants">
        <title>The Aegilops tauschii genome reveals multiple impacts of transposons.</title>
        <authorList>
            <person name="Zhao G."/>
            <person name="Zou C."/>
            <person name="Li K."/>
            <person name="Wang K."/>
            <person name="Li T."/>
            <person name="Gao L."/>
            <person name="Zhang X."/>
            <person name="Wang H."/>
            <person name="Yang Z."/>
            <person name="Liu X."/>
            <person name="Jiang W."/>
            <person name="Mao L."/>
            <person name="Kong X."/>
            <person name="Jiao Y."/>
            <person name="Jia J."/>
        </authorList>
    </citation>
    <scope>NUCLEOTIDE SEQUENCE [LARGE SCALE GENOMIC DNA]</scope>
    <source>
        <strain evidence="8">cv. AL8/78</strain>
    </source>
</reference>
<protein>
    <submittedName>
        <fullName evidence="7">Uncharacterized protein</fullName>
    </submittedName>
</protein>
<evidence type="ECO:0000313" key="8">
    <source>
        <dbReference type="Proteomes" id="UP000015105"/>
    </source>
</evidence>
<dbReference type="SUPFAM" id="SSF52540">
    <property type="entry name" value="P-loop containing nucleoside triphosphate hydrolases"/>
    <property type="match status" value="1"/>
</dbReference>
<dbReference type="PANTHER" id="PTHR47961:SF13">
    <property type="entry name" value="ACTIVATING SIGNAL COINTEGRATOR 1 COMPLEX SUBUNIT 3"/>
    <property type="match status" value="1"/>
</dbReference>
<evidence type="ECO:0000256" key="3">
    <source>
        <dbReference type="ARBA" id="ARBA00022806"/>
    </source>
</evidence>
<feature type="domain" description="SEC63" evidence="5">
    <location>
        <begin position="150"/>
        <end position="247"/>
    </location>
</feature>
<dbReference type="SUPFAM" id="SSF158702">
    <property type="entry name" value="Sec63 N-terminal domain-like"/>
    <property type="match status" value="1"/>
</dbReference>